<sequence length="184" mass="20461">MRKPDLMIIAAVVLCVCTGVILGQSFSFEVKLSDLIALTATLITFIFAYSGLKSNKAQYINSITPIVTKFESGHNNNFSYAIFVNNYGTGPALDFSVNVLLDGKEFSLAGFLNELVKLHGDMENRYSHPAVLAASTEHEVLSLKAKDYFQYVKVHDTLQSAQLVVQFTSIQQREFTETFLLGFE</sequence>
<dbReference type="EMBL" id="BJUT01000070">
    <property type="protein sequence ID" value="GEK78361.1"/>
    <property type="molecule type" value="Genomic_DNA"/>
</dbReference>
<keyword evidence="1" id="KW-0472">Membrane</keyword>
<keyword evidence="1" id="KW-0812">Transmembrane</keyword>
<gene>
    <name evidence="2" type="ORF">PAT01_36650</name>
</gene>
<evidence type="ECO:0000313" key="3">
    <source>
        <dbReference type="Proteomes" id="UP000321189"/>
    </source>
</evidence>
<organism evidence="2 3">
    <name type="scientific">Pseudoalteromonas atlantica</name>
    <name type="common">Alteromonas atlantica</name>
    <dbReference type="NCBI Taxonomy" id="288"/>
    <lineage>
        <taxon>Bacteria</taxon>
        <taxon>Pseudomonadati</taxon>
        <taxon>Pseudomonadota</taxon>
        <taxon>Gammaproteobacteria</taxon>
        <taxon>Alteromonadales</taxon>
        <taxon>Pseudoalteromonadaceae</taxon>
        <taxon>Pseudoalteromonas</taxon>
    </lineage>
</organism>
<feature type="transmembrane region" description="Helical" evidence="1">
    <location>
        <begin position="33"/>
        <end position="52"/>
    </location>
</feature>
<evidence type="ECO:0000256" key="1">
    <source>
        <dbReference type="SAM" id="Phobius"/>
    </source>
</evidence>
<name>A0ABQ0UIS2_PSEAF</name>
<dbReference type="RefSeq" id="WP_154945977.1">
    <property type="nucleotide sequence ID" value="NZ_BJUT01000070.1"/>
</dbReference>
<proteinExistence type="predicted"/>
<reference evidence="2 3" key="1">
    <citation type="submission" date="2019-07" db="EMBL/GenBank/DDBJ databases">
        <title>Whole genome shotgun sequence of Pseudoalteromonas atlantica NBRC 103033.</title>
        <authorList>
            <person name="Hosoyama A."/>
            <person name="Uohara A."/>
            <person name="Ohji S."/>
            <person name="Ichikawa N."/>
        </authorList>
    </citation>
    <scope>NUCLEOTIDE SEQUENCE [LARGE SCALE GENOMIC DNA]</scope>
    <source>
        <strain evidence="2 3">NBRC 103033</strain>
    </source>
</reference>
<keyword evidence="3" id="KW-1185">Reference proteome</keyword>
<comment type="caution">
    <text evidence="2">The sequence shown here is derived from an EMBL/GenBank/DDBJ whole genome shotgun (WGS) entry which is preliminary data.</text>
</comment>
<evidence type="ECO:0008006" key="4">
    <source>
        <dbReference type="Google" id="ProtNLM"/>
    </source>
</evidence>
<protein>
    <recommendedName>
        <fullName evidence="4">DUF2393 domain-containing protein</fullName>
    </recommendedName>
</protein>
<accession>A0ABQ0UIS2</accession>
<dbReference type="Proteomes" id="UP000321189">
    <property type="component" value="Unassembled WGS sequence"/>
</dbReference>
<keyword evidence="1" id="KW-1133">Transmembrane helix</keyword>
<evidence type="ECO:0000313" key="2">
    <source>
        <dbReference type="EMBL" id="GEK78361.1"/>
    </source>
</evidence>